<evidence type="ECO:0000256" key="2">
    <source>
        <dbReference type="ARBA" id="ARBA00022750"/>
    </source>
</evidence>
<name>A0A851W6C1_9PASS</name>
<evidence type="ECO:0000259" key="4">
    <source>
        <dbReference type="PROSITE" id="PS50175"/>
    </source>
</evidence>
<keyword evidence="1" id="KW-0645">Protease</keyword>
<dbReference type="GO" id="GO:0004190">
    <property type="term" value="F:aspartic-type endopeptidase activity"/>
    <property type="evidence" value="ECO:0007669"/>
    <property type="project" value="UniProtKB-KW"/>
</dbReference>
<dbReference type="Pfam" id="PF00692">
    <property type="entry name" value="dUTPase"/>
    <property type="match status" value="1"/>
</dbReference>
<organism evidence="5 6">
    <name type="scientific">Copsychus sechellarum</name>
    <dbReference type="NCBI Taxonomy" id="797021"/>
    <lineage>
        <taxon>Eukaryota</taxon>
        <taxon>Metazoa</taxon>
        <taxon>Chordata</taxon>
        <taxon>Craniata</taxon>
        <taxon>Vertebrata</taxon>
        <taxon>Euteleostomi</taxon>
        <taxon>Archelosauria</taxon>
        <taxon>Archosauria</taxon>
        <taxon>Dinosauria</taxon>
        <taxon>Saurischia</taxon>
        <taxon>Theropoda</taxon>
        <taxon>Coelurosauria</taxon>
        <taxon>Aves</taxon>
        <taxon>Neognathae</taxon>
        <taxon>Neoaves</taxon>
        <taxon>Telluraves</taxon>
        <taxon>Australaves</taxon>
        <taxon>Passeriformes</taxon>
        <taxon>Muscicapidae</taxon>
        <taxon>Copsychus</taxon>
    </lineage>
</organism>
<proteinExistence type="predicted"/>
<dbReference type="AlphaFoldDB" id="A0A851W6C1"/>
<dbReference type="InterPro" id="IPR021109">
    <property type="entry name" value="Peptidase_aspartic_dom_sf"/>
</dbReference>
<dbReference type="PANTHER" id="PTHR19422">
    <property type="entry name" value="GAG RETROVIRAL POLYPROTEIN"/>
    <property type="match status" value="1"/>
</dbReference>
<dbReference type="Proteomes" id="UP000659062">
    <property type="component" value="Unassembled WGS sequence"/>
</dbReference>
<feature type="domain" description="Peptidase A2" evidence="4">
    <location>
        <begin position="145"/>
        <end position="159"/>
    </location>
</feature>
<accession>A0A851W6C1</accession>
<dbReference type="InterPro" id="IPR036157">
    <property type="entry name" value="dUTPase-like_sf"/>
</dbReference>
<sequence length="159" mass="16687">RGSAGVDVHTAVTVVLDSAGVHRIPLDATGPLGKGLSALLIGRSSATLQGIFVHPGVIDADFTGQNYAMVSTPSPPVAIPAGTQIAQLVPFYSSVLRADQRERKDDGFGSTGPQQVFWTMNISDQRPQMMCTLTLSEANPSQIQLRGLIDTGADVTVIS</sequence>
<feature type="non-terminal residue" evidence="5">
    <location>
        <position position="159"/>
    </location>
</feature>
<dbReference type="GO" id="GO:0006508">
    <property type="term" value="P:proteolysis"/>
    <property type="evidence" value="ECO:0007669"/>
    <property type="project" value="UniProtKB-KW"/>
</dbReference>
<dbReference type="PROSITE" id="PS50175">
    <property type="entry name" value="ASP_PROT_RETROV"/>
    <property type="match status" value="1"/>
</dbReference>
<keyword evidence="3" id="KW-0378">Hydrolase</keyword>
<dbReference type="InterPro" id="IPR033704">
    <property type="entry name" value="dUTPase_trimeric"/>
</dbReference>
<dbReference type="OrthoDB" id="9900537at2759"/>
<gene>
    <name evidence="5" type="primary">Ervk9_6</name>
    <name evidence="5" type="ORF">COPSEC_R07017</name>
</gene>
<dbReference type="Gene3D" id="2.40.70.10">
    <property type="entry name" value="Acid Proteases"/>
    <property type="match status" value="1"/>
</dbReference>
<dbReference type="EMBL" id="WBNE01001073">
    <property type="protein sequence ID" value="NXD47059.1"/>
    <property type="molecule type" value="Genomic_DNA"/>
</dbReference>
<keyword evidence="2" id="KW-0064">Aspartyl protease</keyword>
<evidence type="ECO:0000313" key="6">
    <source>
        <dbReference type="Proteomes" id="UP000659062"/>
    </source>
</evidence>
<feature type="non-terminal residue" evidence="5">
    <location>
        <position position="1"/>
    </location>
</feature>
<comment type="caution">
    <text evidence="5">The sequence shown here is derived from an EMBL/GenBank/DDBJ whole genome shotgun (WGS) entry which is preliminary data.</text>
</comment>
<dbReference type="SUPFAM" id="SSF50630">
    <property type="entry name" value="Acid proteases"/>
    <property type="match status" value="1"/>
</dbReference>
<dbReference type="InterPro" id="IPR001969">
    <property type="entry name" value="Aspartic_peptidase_AS"/>
</dbReference>
<dbReference type="InterPro" id="IPR029054">
    <property type="entry name" value="dUTPase-like"/>
</dbReference>
<evidence type="ECO:0000256" key="3">
    <source>
        <dbReference type="ARBA" id="ARBA00022801"/>
    </source>
</evidence>
<evidence type="ECO:0000256" key="1">
    <source>
        <dbReference type="ARBA" id="ARBA00022670"/>
    </source>
</evidence>
<dbReference type="SUPFAM" id="SSF51283">
    <property type="entry name" value="dUTPase-like"/>
    <property type="match status" value="1"/>
</dbReference>
<dbReference type="CDD" id="cd07557">
    <property type="entry name" value="trimeric_dUTPase"/>
    <property type="match status" value="1"/>
</dbReference>
<evidence type="ECO:0000313" key="5">
    <source>
        <dbReference type="EMBL" id="NXD47059.1"/>
    </source>
</evidence>
<dbReference type="Gene3D" id="2.70.40.10">
    <property type="match status" value="1"/>
</dbReference>
<reference evidence="5" key="1">
    <citation type="submission" date="2019-09" db="EMBL/GenBank/DDBJ databases">
        <title>Bird 10,000 Genomes (B10K) Project - Family phase.</title>
        <authorList>
            <person name="Zhang G."/>
        </authorList>
    </citation>
    <scope>NUCLEOTIDE SEQUENCE</scope>
    <source>
        <strain evidence="5">OUT-0061</strain>
        <tissue evidence="5">Blood</tissue>
    </source>
</reference>
<dbReference type="InterPro" id="IPR051592">
    <property type="entry name" value="HERV-K_Pro_peptidase_A2"/>
</dbReference>
<dbReference type="PROSITE" id="PS00141">
    <property type="entry name" value="ASP_PROTEASE"/>
    <property type="match status" value="1"/>
</dbReference>
<dbReference type="InterPro" id="IPR001995">
    <property type="entry name" value="Peptidase_A2_cat"/>
</dbReference>
<protein>
    <submittedName>
        <fullName evidence="5">POK9 protein</fullName>
    </submittedName>
</protein>
<keyword evidence="6" id="KW-1185">Reference proteome</keyword>
<dbReference type="PANTHER" id="PTHR19422:SF123">
    <property type="entry name" value="RT1 CLASS I, LOCUS CE15"/>
    <property type="match status" value="1"/>
</dbReference>